<organism evidence="4 5">
    <name type="scientific">Streptomyces misionensis</name>
    <dbReference type="NCBI Taxonomy" id="67331"/>
    <lineage>
        <taxon>Bacteria</taxon>
        <taxon>Bacillati</taxon>
        <taxon>Actinomycetota</taxon>
        <taxon>Actinomycetes</taxon>
        <taxon>Kitasatosporales</taxon>
        <taxon>Streptomycetaceae</taxon>
        <taxon>Streptomyces</taxon>
    </lineage>
</organism>
<accession>A0A1H4S5C5</accession>
<sequence>MRVQKFTLLAVAVAAGLSLTACGGSDSGSSGGGDSSASSAASGASDTQGSGTQGSPSQGSDGNGGSTGTGQNGGRTSGGQTGGGHAATGTGRASGAGCTTAHLAFSTSGAMAEGELIVNMKNTGSANCTLHGFPGVDLKGKDGTVSASRSKLTAPVVTLQPGAETRFTLHYPPNNSGGSGVTFTQLVVTPPNETHSTVLKAGVNVPVTEGGPGITVDPVGTGK</sequence>
<gene>
    <name evidence="4" type="ORF">SAMN04490357_1880</name>
</gene>
<feature type="signal peptide" evidence="2">
    <location>
        <begin position="1"/>
        <end position="23"/>
    </location>
</feature>
<keyword evidence="2" id="KW-0732">Signal</keyword>
<dbReference type="GeneID" id="95511062"/>
<feature type="chain" id="PRO_5039531749" description="DUF4232 domain-containing protein" evidence="2">
    <location>
        <begin position="24"/>
        <end position="223"/>
    </location>
</feature>
<evidence type="ECO:0000256" key="1">
    <source>
        <dbReference type="SAM" id="MobiDB-lite"/>
    </source>
</evidence>
<dbReference type="RefSeq" id="WP_070030034.1">
    <property type="nucleotide sequence ID" value="NZ_FNTD01000004.1"/>
</dbReference>
<dbReference type="Proteomes" id="UP000182375">
    <property type="component" value="Unassembled WGS sequence"/>
</dbReference>
<dbReference type="Pfam" id="PF14016">
    <property type="entry name" value="DUF4232"/>
    <property type="match status" value="1"/>
</dbReference>
<name>A0A1H4S5C5_9ACTN</name>
<evidence type="ECO:0000313" key="4">
    <source>
        <dbReference type="EMBL" id="SEC39061.1"/>
    </source>
</evidence>
<evidence type="ECO:0000313" key="5">
    <source>
        <dbReference type="Proteomes" id="UP000182375"/>
    </source>
</evidence>
<dbReference type="InterPro" id="IPR025326">
    <property type="entry name" value="DUF4232"/>
</dbReference>
<feature type="region of interest" description="Disordered" evidence="1">
    <location>
        <begin position="23"/>
        <end position="94"/>
    </location>
</feature>
<proteinExistence type="predicted"/>
<reference evidence="4 5" key="1">
    <citation type="submission" date="2016-10" db="EMBL/GenBank/DDBJ databases">
        <authorList>
            <person name="de Groot N.N."/>
        </authorList>
    </citation>
    <scope>NUCLEOTIDE SEQUENCE [LARGE SCALE GENOMIC DNA]</scope>
    <source>
        <strain evidence="4 5">DSM 40306</strain>
    </source>
</reference>
<dbReference type="EMBL" id="FNTD01000004">
    <property type="protein sequence ID" value="SEC39061.1"/>
    <property type="molecule type" value="Genomic_DNA"/>
</dbReference>
<dbReference type="PROSITE" id="PS51257">
    <property type="entry name" value="PROKAR_LIPOPROTEIN"/>
    <property type="match status" value="1"/>
</dbReference>
<dbReference type="AlphaFoldDB" id="A0A1H4S5C5"/>
<protein>
    <recommendedName>
        <fullName evidence="3">DUF4232 domain-containing protein</fullName>
    </recommendedName>
</protein>
<evidence type="ECO:0000259" key="3">
    <source>
        <dbReference type="Pfam" id="PF14016"/>
    </source>
</evidence>
<dbReference type="STRING" id="67331.SAMN04490357_1880"/>
<feature type="compositionally biased region" description="Gly residues" evidence="1">
    <location>
        <begin position="61"/>
        <end position="86"/>
    </location>
</feature>
<evidence type="ECO:0000256" key="2">
    <source>
        <dbReference type="SAM" id="SignalP"/>
    </source>
</evidence>
<feature type="domain" description="DUF4232" evidence="3">
    <location>
        <begin position="98"/>
        <end position="219"/>
    </location>
</feature>
<feature type="compositionally biased region" description="Gly residues" evidence="1">
    <location>
        <begin position="25"/>
        <end position="34"/>
    </location>
</feature>
<feature type="compositionally biased region" description="Low complexity" evidence="1">
    <location>
        <begin position="35"/>
        <end position="60"/>
    </location>
</feature>